<dbReference type="EMBL" id="CP078073">
    <property type="protein sequence ID" value="QXL87575.1"/>
    <property type="molecule type" value="Genomic_DNA"/>
</dbReference>
<evidence type="ECO:0000313" key="2">
    <source>
        <dbReference type="EMBL" id="QXL87575.1"/>
    </source>
</evidence>
<keyword evidence="1" id="KW-0812">Transmembrane</keyword>
<accession>A0A975YFQ0</accession>
<gene>
    <name evidence="2" type="ORF">KUL25_19560</name>
</gene>
<organism evidence="2">
    <name type="scientific">Gymnodinialimonas phycosphaerae</name>
    <dbReference type="NCBI Taxonomy" id="2841589"/>
    <lineage>
        <taxon>Bacteria</taxon>
        <taxon>Pseudomonadati</taxon>
        <taxon>Pseudomonadota</taxon>
        <taxon>Alphaproteobacteria</taxon>
        <taxon>Rhodobacterales</taxon>
        <taxon>Paracoccaceae</taxon>
        <taxon>Gymnodinialimonas</taxon>
    </lineage>
</organism>
<feature type="transmembrane region" description="Helical" evidence="1">
    <location>
        <begin position="112"/>
        <end position="133"/>
    </location>
</feature>
<reference evidence="2 3" key="1">
    <citation type="submission" date="2021-07" db="EMBL/GenBank/DDBJ databases">
        <title>Karlodiniumbacter phycospheric gen. nov., sp. nov., a phycosphere bacterium isolated from karlodinium veneficum.</title>
        <authorList>
            <person name="Peng Y."/>
            <person name="Jiang L."/>
            <person name="Lee J."/>
        </authorList>
    </citation>
    <scope>NUCLEOTIDE SEQUENCE</scope>
    <source>
        <strain evidence="2 3">N5</strain>
    </source>
</reference>
<sequence>MILFVMAGLACLAVGLLDLSRGGGLNPALPPAVEAAEEIAVVTAGVYVSLRAINAALSAAQEVEIGASIGAQASLQPLKVLEPVDDTVERVADVVFAVAAGAALVTVGLEPVAAIGLVVLGVGLLGMGVAAFLGGGSVAAASLRAVRLGAALGLVLPLVFAGGVWLGERATAAQWDTAMAELDMVTGEARVLIGAGEAELLEDAEDGGLFSGFLGALTDATTSVQSYVAAAGVFTQQADALFSATLTIIGIFVLRTLVLPVLLMWSVMAVLRKSVG</sequence>
<dbReference type="Proteomes" id="UP000693972">
    <property type="component" value="Unassembled WGS sequence"/>
</dbReference>
<proteinExistence type="predicted"/>
<feature type="transmembrane region" description="Helical" evidence="1">
    <location>
        <begin position="248"/>
        <end position="271"/>
    </location>
</feature>
<dbReference type="RefSeq" id="WP_257894439.1">
    <property type="nucleotide sequence ID" value="NZ_JAIMBW010000001.1"/>
</dbReference>
<protein>
    <submittedName>
        <fullName evidence="2">Uncharacterized protein</fullName>
    </submittedName>
</protein>
<feature type="transmembrane region" description="Helical" evidence="1">
    <location>
        <begin position="145"/>
        <end position="166"/>
    </location>
</feature>
<keyword evidence="1" id="KW-1133">Transmembrane helix</keyword>
<dbReference type="AlphaFoldDB" id="A0A975YFQ0"/>
<evidence type="ECO:0000256" key="1">
    <source>
        <dbReference type="SAM" id="Phobius"/>
    </source>
</evidence>
<keyword evidence="1" id="KW-0472">Membrane</keyword>
<name>A0A975YFQ0_9RHOB</name>
<keyword evidence="3" id="KW-1185">Reference proteome</keyword>
<evidence type="ECO:0000313" key="3">
    <source>
        <dbReference type="Proteomes" id="UP000693972"/>
    </source>
</evidence>
<dbReference type="EMBL" id="JAIMBW010000001">
    <property type="protein sequence ID" value="MBY4894962.1"/>
    <property type="molecule type" value="Genomic_DNA"/>
</dbReference>